<evidence type="ECO:0000256" key="1">
    <source>
        <dbReference type="ARBA" id="ARBA00023125"/>
    </source>
</evidence>
<dbReference type="PANTHER" id="PTHR43479">
    <property type="entry name" value="ACREF/ENVCD OPERON REPRESSOR-RELATED"/>
    <property type="match status" value="1"/>
</dbReference>
<accession>A0A255IEU2</accession>
<dbReference type="InterPro" id="IPR001647">
    <property type="entry name" value="HTH_TetR"/>
</dbReference>
<dbReference type="PROSITE" id="PS50977">
    <property type="entry name" value="HTH_TETR_2"/>
    <property type="match status" value="1"/>
</dbReference>
<dbReference type="AlphaFoldDB" id="A0A255IEU2"/>
<evidence type="ECO:0000313" key="7">
    <source>
        <dbReference type="Proteomes" id="UP000247523"/>
    </source>
</evidence>
<sequence length="190" mass="22802">MEQKRTDIRIIKSKESIEKAFLELLKEKDFDSITVKELLANARINKATFYKYYQDKYDLAHILCQEFMDEYVILLNRRQNYSSSNELPIVINNIYRFMFEKRELLTSLLKIHTDDIHLYDDMQCVLKNIYIMMNHNLLKKHGKDLELCAHIFSSTILSLLEYMYNNNELLEYEHIISCLNLIFKSNLIIN</sequence>
<dbReference type="InterPro" id="IPR009057">
    <property type="entry name" value="Homeodomain-like_sf"/>
</dbReference>
<dbReference type="InterPro" id="IPR050624">
    <property type="entry name" value="HTH-type_Tx_Regulator"/>
</dbReference>
<evidence type="ECO:0000256" key="2">
    <source>
        <dbReference type="PROSITE-ProRule" id="PRU00335"/>
    </source>
</evidence>
<dbReference type="Pfam" id="PF00440">
    <property type="entry name" value="TetR_N"/>
    <property type="match status" value="1"/>
</dbReference>
<organism evidence="4 7">
    <name type="scientific">Lachnotalea glycerini</name>
    <dbReference type="NCBI Taxonomy" id="1763509"/>
    <lineage>
        <taxon>Bacteria</taxon>
        <taxon>Bacillati</taxon>
        <taxon>Bacillota</taxon>
        <taxon>Clostridia</taxon>
        <taxon>Lachnospirales</taxon>
        <taxon>Lachnospiraceae</taxon>
        <taxon>Lachnotalea</taxon>
    </lineage>
</organism>
<dbReference type="EMBL" id="NOKA02000001">
    <property type="protein sequence ID" value="RDY33223.1"/>
    <property type="molecule type" value="Genomic_DNA"/>
</dbReference>
<evidence type="ECO:0000259" key="3">
    <source>
        <dbReference type="PROSITE" id="PS50977"/>
    </source>
</evidence>
<proteinExistence type="predicted"/>
<dbReference type="GO" id="GO:0003677">
    <property type="term" value="F:DNA binding"/>
    <property type="evidence" value="ECO:0007669"/>
    <property type="project" value="UniProtKB-UniRule"/>
</dbReference>
<feature type="DNA-binding region" description="H-T-H motif" evidence="2">
    <location>
        <begin position="34"/>
        <end position="53"/>
    </location>
</feature>
<dbReference type="Proteomes" id="UP000216411">
    <property type="component" value="Unassembled WGS sequence"/>
</dbReference>
<evidence type="ECO:0000313" key="5">
    <source>
        <dbReference type="EMBL" id="RDY33223.1"/>
    </source>
</evidence>
<dbReference type="RefSeq" id="WP_094378190.1">
    <property type="nucleotide sequence ID" value="NZ_NOKA02000001.1"/>
</dbReference>
<gene>
    <name evidence="4" type="ORF">C8E03_101337</name>
    <name evidence="5" type="ORF">CG710_001485</name>
</gene>
<keyword evidence="6" id="KW-1185">Reference proteome</keyword>
<reference evidence="5 6" key="1">
    <citation type="journal article" date="2017" name="Genome Announc.">
        <title>Draft Genome Sequence of a Sporulating and Motile Strain of Lachnotalea glycerini Isolated from Water in Quebec City, Canada.</title>
        <authorList>
            <person name="Maheux A.F."/>
            <person name="Boudreau D.K."/>
            <person name="Berube E."/>
            <person name="Boissinot M."/>
            <person name="Raymond F."/>
            <person name="Brodeur S."/>
            <person name="Corbeil J."/>
            <person name="Isabel S."/>
            <person name="Omar R.F."/>
            <person name="Bergeron M.G."/>
        </authorList>
    </citation>
    <scope>NUCLEOTIDE SEQUENCE [LARGE SCALE GENOMIC DNA]</scope>
    <source>
        <strain evidence="5 6">CCRI-19302</strain>
    </source>
</reference>
<dbReference type="Gene3D" id="1.10.357.10">
    <property type="entry name" value="Tetracycline Repressor, domain 2"/>
    <property type="match status" value="1"/>
</dbReference>
<dbReference type="SUPFAM" id="SSF46689">
    <property type="entry name" value="Homeodomain-like"/>
    <property type="match status" value="1"/>
</dbReference>
<dbReference type="OrthoDB" id="9810250at2"/>
<comment type="caution">
    <text evidence="4">The sequence shown here is derived from an EMBL/GenBank/DDBJ whole genome shotgun (WGS) entry which is preliminary data.</text>
</comment>
<reference evidence="5" key="3">
    <citation type="submission" date="2018-07" db="EMBL/GenBank/DDBJ databases">
        <authorList>
            <person name="Quirk P.G."/>
            <person name="Krulwich T.A."/>
        </authorList>
    </citation>
    <scope>NUCLEOTIDE SEQUENCE</scope>
    <source>
        <strain evidence="5">CCRI-19302</strain>
    </source>
</reference>
<keyword evidence="1 2" id="KW-0238">DNA-binding</keyword>
<protein>
    <submittedName>
        <fullName evidence="4">TetR family transcriptional regulator</fullName>
    </submittedName>
    <submittedName>
        <fullName evidence="5">TetR/AcrR family transcriptional regulator</fullName>
    </submittedName>
</protein>
<name>A0A255IEU2_9FIRM</name>
<dbReference type="Proteomes" id="UP000247523">
    <property type="component" value="Unassembled WGS sequence"/>
</dbReference>
<dbReference type="EMBL" id="QICS01000001">
    <property type="protein sequence ID" value="PXV95707.1"/>
    <property type="molecule type" value="Genomic_DNA"/>
</dbReference>
<reference evidence="4 7" key="2">
    <citation type="submission" date="2018-05" db="EMBL/GenBank/DDBJ databases">
        <title>Genomic Encyclopedia of Type Strains, Phase IV (KMG-IV): sequencing the most valuable type-strain genomes for metagenomic binning, comparative biology and taxonomic classification.</title>
        <authorList>
            <person name="Goeker M."/>
        </authorList>
    </citation>
    <scope>NUCLEOTIDE SEQUENCE [LARGE SCALE GENOMIC DNA]</scope>
    <source>
        <strain evidence="4 7">DSM 28816</strain>
    </source>
</reference>
<evidence type="ECO:0000313" key="4">
    <source>
        <dbReference type="EMBL" id="PXV95707.1"/>
    </source>
</evidence>
<evidence type="ECO:0000313" key="6">
    <source>
        <dbReference type="Proteomes" id="UP000216411"/>
    </source>
</evidence>
<dbReference type="PANTHER" id="PTHR43479:SF7">
    <property type="entry name" value="TETR-FAMILY TRANSCRIPTIONAL REGULATOR"/>
    <property type="match status" value="1"/>
</dbReference>
<feature type="domain" description="HTH tetR-type" evidence="3">
    <location>
        <begin position="11"/>
        <end position="71"/>
    </location>
</feature>